<dbReference type="AlphaFoldDB" id="A0A4Z0BVN7"/>
<keyword evidence="4" id="KW-1185">Reference proteome</keyword>
<dbReference type="EMBL" id="SMLL01000002">
    <property type="protein sequence ID" value="TFZ03376.1"/>
    <property type="molecule type" value="Genomic_DNA"/>
</dbReference>
<proteinExistence type="predicted"/>
<evidence type="ECO:0000256" key="2">
    <source>
        <dbReference type="SAM" id="Phobius"/>
    </source>
</evidence>
<gene>
    <name evidence="3" type="ORF">EZ242_05695</name>
</gene>
<dbReference type="Proteomes" id="UP000297564">
    <property type="component" value="Unassembled WGS sequence"/>
</dbReference>
<organism evidence="3 4">
    <name type="scientific">Ramlibacter rhizophilus</name>
    <dbReference type="NCBI Taxonomy" id="1781167"/>
    <lineage>
        <taxon>Bacteria</taxon>
        <taxon>Pseudomonadati</taxon>
        <taxon>Pseudomonadota</taxon>
        <taxon>Betaproteobacteria</taxon>
        <taxon>Burkholderiales</taxon>
        <taxon>Comamonadaceae</taxon>
        <taxon>Ramlibacter</taxon>
    </lineage>
</organism>
<keyword evidence="2" id="KW-0812">Transmembrane</keyword>
<feature type="transmembrane region" description="Helical" evidence="2">
    <location>
        <begin position="77"/>
        <end position="100"/>
    </location>
</feature>
<evidence type="ECO:0000313" key="4">
    <source>
        <dbReference type="Proteomes" id="UP000297564"/>
    </source>
</evidence>
<name>A0A4Z0BVN7_9BURK</name>
<evidence type="ECO:0000313" key="3">
    <source>
        <dbReference type="EMBL" id="TFZ03376.1"/>
    </source>
</evidence>
<feature type="region of interest" description="Disordered" evidence="1">
    <location>
        <begin position="268"/>
        <end position="294"/>
    </location>
</feature>
<reference evidence="3 4" key="1">
    <citation type="submission" date="2019-03" db="EMBL/GenBank/DDBJ databases">
        <title>Ramlibacter rhizophilus CCTCC AB2015357, whole genome shotgun sequence.</title>
        <authorList>
            <person name="Zhang X."/>
            <person name="Feng G."/>
            <person name="Zhu H."/>
        </authorList>
    </citation>
    <scope>NUCLEOTIDE SEQUENCE [LARGE SCALE GENOMIC DNA]</scope>
    <source>
        <strain evidence="3 4">CCTCC AB2015357</strain>
    </source>
</reference>
<protein>
    <submittedName>
        <fullName evidence="3">Uncharacterized protein</fullName>
    </submittedName>
</protein>
<sequence>MREIALFQLAIAGVVFLLLSVLLPTPRPTRRVTYSRGRKSISRRVGPGFSWTDGLLYAIAFYFALPYFVYRFGLRRAVLMVLMPYLVVLPSAWGLAAVSLGDAMPVSLIGVGVVRGCVGCWIGFATWRWRDAALVARGWTEVTEPAGATPSRPSPFLALGKEIEMTTPSTNHRSAGLGARIRGGLQHQRLAKSTAAMAGVATAASAVTGLAAAAAAPTGLAAVGVALGITSAPLVVVAAPVVAGVATAAAAAAGIVRFWSWVREGADEQAVQPQEPPPVVSEAVSDCGEPMAGA</sequence>
<feature type="transmembrane region" description="Helical" evidence="2">
    <location>
        <begin position="48"/>
        <end position="70"/>
    </location>
</feature>
<evidence type="ECO:0000256" key="1">
    <source>
        <dbReference type="SAM" id="MobiDB-lite"/>
    </source>
</evidence>
<comment type="caution">
    <text evidence="3">The sequence shown here is derived from an EMBL/GenBank/DDBJ whole genome shotgun (WGS) entry which is preliminary data.</text>
</comment>
<accession>A0A4Z0BVN7</accession>
<keyword evidence="2" id="KW-0472">Membrane</keyword>
<feature type="transmembrane region" description="Helical" evidence="2">
    <location>
        <begin position="106"/>
        <end position="127"/>
    </location>
</feature>
<feature type="transmembrane region" description="Helical" evidence="2">
    <location>
        <begin position="196"/>
        <end position="229"/>
    </location>
</feature>
<keyword evidence="2" id="KW-1133">Transmembrane helix</keyword>
<feature type="transmembrane region" description="Helical" evidence="2">
    <location>
        <begin position="235"/>
        <end position="256"/>
    </location>
</feature>